<dbReference type="InterPro" id="IPR052341">
    <property type="entry name" value="LOG_family_nucleotidases"/>
</dbReference>
<dbReference type="Proteomes" id="UP000292373">
    <property type="component" value="Unassembled WGS sequence"/>
</dbReference>
<dbReference type="Pfam" id="PF18306">
    <property type="entry name" value="LDcluster4"/>
    <property type="match status" value="1"/>
</dbReference>
<name>A0A4Q9KD00_9ACTN</name>
<gene>
    <name evidence="1" type="ORF">ET989_09055</name>
</gene>
<organism evidence="1 2">
    <name type="scientific">Propioniciclava sinopodophylli</name>
    <dbReference type="NCBI Taxonomy" id="1837344"/>
    <lineage>
        <taxon>Bacteria</taxon>
        <taxon>Bacillati</taxon>
        <taxon>Actinomycetota</taxon>
        <taxon>Actinomycetes</taxon>
        <taxon>Propionibacteriales</taxon>
        <taxon>Propionibacteriaceae</taxon>
        <taxon>Propioniciclava</taxon>
    </lineage>
</organism>
<reference evidence="1 2" key="1">
    <citation type="submission" date="2019-01" db="EMBL/GenBank/DDBJ databases">
        <title>Lactibacter flavus gen. nov., sp. nov., a novel bacterium of the family Propionibacteriaceae isolated from raw milk and dairy products.</title>
        <authorList>
            <person name="Huptas C."/>
            <person name="Wenning M."/>
            <person name="Breitenwieser F."/>
            <person name="Doll E."/>
            <person name="Von Neubeck M."/>
            <person name="Busse H.-J."/>
            <person name="Scherer S."/>
        </authorList>
    </citation>
    <scope>NUCLEOTIDE SEQUENCE [LARGE SCALE GENOMIC DNA]</scope>
    <source>
        <strain evidence="1 2">KCTC 33808</strain>
    </source>
</reference>
<dbReference type="PANTHER" id="PTHR43393">
    <property type="entry name" value="CYTOKININ RIBOSIDE 5'-MONOPHOSPHATE PHOSPHORIBOHYDROLASE"/>
    <property type="match status" value="1"/>
</dbReference>
<dbReference type="AlphaFoldDB" id="A0A4Q9KD00"/>
<protein>
    <submittedName>
        <fullName evidence="1">Rossmann fold nucleotide-binding protein</fullName>
    </submittedName>
</protein>
<dbReference type="EMBL" id="SDMQ01000008">
    <property type="protein sequence ID" value="TBT84286.1"/>
    <property type="molecule type" value="Genomic_DNA"/>
</dbReference>
<evidence type="ECO:0000313" key="2">
    <source>
        <dbReference type="Proteomes" id="UP000292373"/>
    </source>
</evidence>
<dbReference type="Gene3D" id="3.40.50.450">
    <property type="match status" value="1"/>
</dbReference>
<comment type="caution">
    <text evidence="1">The sequence shown here is derived from an EMBL/GenBank/DDBJ whole genome shotgun (WGS) entry which is preliminary data.</text>
</comment>
<proteinExistence type="predicted"/>
<dbReference type="SUPFAM" id="SSF102405">
    <property type="entry name" value="MCP/YpsA-like"/>
    <property type="match status" value="1"/>
</dbReference>
<dbReference type="GO" id="GO:0005829">
    <property type="term" value="C:cytosol"/>
    <property type="evidence" value="ECO:0007669"/>
    <property type="project" value="TreeGrafter"/>
</dbReference>
<dbReference type="InterPro" id="IPR041164">
    <property type="entry name" value="LDcluster4"/>
</dbReference>
<dbReference type="RefSeq" id="WP_131168215.1">
    <property type="nucleotide sequence ID" value="NZ_CANLBI010000008.1"/>
</dbReference>
<evidence type="ECO:0000313" key="1">
    <source>
        <dbReference type="EMBL" id="TBT84286.1"/>
    </source>
</evidence>
<sequence>MRAEIETIEAFDEHVRRERSLAGCVVQALDLRGRGEVLERTPVHNAFFLGCRLKHRVAASLAERGAAIFPRLPQLPFDAYPSRLYAPEDLYAGLEGGYAATPDAKVYGWTLRERSRLLDATLAQSLHDHFVSDALIDIVTAPGAGVGVMGGHSVGRGTPEFVQAARLGHGLAEAGHLVLTGGGPGAMEAANLGASFRDGAEALPLACSVLAEVPSFAPDAGVWAAAGFAVKKRWDCSRLSVGVPTWFYGHEPPNVFGTAIAKYFDNAIREDILLRLCGAGIVYSPGRAGTTQEIFQALTRNFYALETHEIRPMVLLGHEYWTRTVPAWPLLKALAKGRLMESQIHLVDSVDEVLALLS</sequence>
<accession>A0A4Q9KD00</accession>
<dbReference type="PANTHER" id="PTHR43393:SF3">
    <property type="entry name" value="LYSINE DECARBOXYLASE-LIKE PROTEIN"/>
    <property type="match status" value="1"/>
</dbReference>
<dbReference type="OrthoDB" id="9807160at2"/>
<keyword evidence="2" id="KW-1185">Reference proteome</keyword>